<dbReference type="CDD" id="cd06558">
    <property type="entry name" value="crotonase-like"/>
    <property type="match status" value="1"/>
</dbReference>
<dbReference type="SUPFAM" id="SSF52096">
    <property type="entry name" value="ClpP/crotonase"/>
    <property type="match status" value="1"/>
</dbReference>
<organism evidence="2 3">
    <name type="scientific">Skermanella stibiiresistens SB22</name>
    <dbReference type="NCBI Taxonomy" id="1385369"/>
    <lineage>
        <taxon>Bacteria</taxon>
        <taxon>Pseudomonadati</taxon>
        <taxon>Pseudomonadota</taxon>
        <taxon>Alphaproteobacteria</taxon>
        <taxon>Rhodospirillales</taxon>
        <taxon>Azospirillaceae</taxon>
        <taxon>Skermanella</taxon>
    </lineage>
</organism>
<dbReference type="PANTHER" id="PTHR43459:SF1">
    <property type="entry name" value="EG:BACN32G11.4 PROTEIN"/>
    <property type="match status" value="1"/>
</dbReference>
<evidence type="ECO:0000313" key="2">
    <source>
        <dbReference type="EMBL" id="EWY36105.1"/>
    </source>
</evidence>
<dbReference type="PATRIC" id="fig|1385369.3.peg.6832"/>
<evidence type="ECO:0000256" key="1">
    <source>
        <dbReference type="ARBA" id="ARBA00005254"/>
    </source>
</evidence>
<dbReference type="InterPro" id="IPR001753">
    <property type="entry name" value="Enoyl-CoA_hydra/iso"/>
</dbReference>
<dbReference type="InterPro" id="IPR014748">
    <property type="entry name" value="Enoyl-CoA_hydra_C"/>
</dbReference>
<sequence length="269" mass="28378">MTTDINDRVLLDIEGGVATLTLNRPTALNALDTKLAEALSAGLSRCEEDDAIRAVVLRGAGDNFMAGGDIKMFSALLNEPSGARRSYFERLIHQVHESIIIMRRMPKPVIASVRGAAAGFGVSLVLASDLAIAADDAVFTLAYCHIGVSPDGGSTFHLAHAVGIKKAMEIALLGDRYSATDAESLGLINRAVTSSNLEDETAKLANRLAAGPTAAYGRTKQLLNASLNTSLESQLQAEAERFAASATTADFAEGITAFLGKRKPEFTGR</sequence>
<dbReference type="Gene3D" id="1.10.12.10">
    <property type="entry name" value="Lyase 2-enoyl-coa Hydratase, Chain A, domain 2"/>
    <property type="match status" value="1"/>
</dbReference>
<dbReference type="PANTHER" id="PTHR43459">
    <property type="entry name" value="ENOYL-COA HYDRATASE"/>
    <property type="match status" value="1"/>
</dbReference>
<comment type="caution">
    <text evidence="2">The sequence shown here is derived from an EMBL/GenBank/DDBJ whole genome shotgun (WGS) entry which is preliminary data.</text>
</comment>
<dbReference type="AlphaFoldDB" id="W9GQE0"/>
<dbReference type="Gene3D" id="3.90.226.10">
    <property type="entry name" value="2-enoyl-CoA Hydratase, Chain A, domain 1"/>
    <property type="match status" value="1"/>
</dbReference>
<dbReference type="Proteomes" id="UP000019486">
    <property type="component" value="Unassembled WGS sequence"/>
</dbReference>
<protein>
    <recommendedName>
        <fullName evidence="4">Enoyl-CoA hydratase</fullName>
    </recommendedName>
</protein>
<dbReference type="Pfam" id="PF00378">
    <property type="entry name" value="ECH_1"/>
    <property type="match status" value="1"/>
</dbReference>
<accession>W9GQE0</accession>
<dbReference type="InterPro" id="IPR029045">
    <property type="entry name" value="ClpP/crotonase-like_dom_sf"/>
</dbReference>
<reference evidence="2 3" key="1">
    <citation type="submission" date="2013-08" db="EMBL/GenBank/DDBJ databases">
        <title>The genome sequence of Skermanella stibiiresistens.</title>
        <authorList>
            <person name="Zhu W."/>
            <person name="Wang G."/>
        </authorList>
    </citation>
    <scope>NUCLEOTIDE SEQUENCE [LARGE SCALE GENOMIC DNA]</scope>
    <source>
        <strain evidence="2 3">SB22</strain>
    </source>
</reference>
<evidence type="ECO:0000313" key="3">
    <source>
        <dbReference type="Proteomes" id="UP000019486"/>
    </source>
</evidence>
<dbReference type="STRING" id="1385369.N825_29560"/>
<dbReference type="RefSeq" id="WP_245613308.1">
    <property type="nucleotide sequence ID" value="NZ_AVFL01000052.1"/>
</dbReference>
<dbReference type="GO" id="GO:0003824">
    <property type="term" value="F:catalytic activity"/>
    <property type="evidence" value="ECO:0007669"/>
    <property type="project" value="UniProtKB-ARBA"/>
</dbReference>
<comment type="similarity">
    <text evidence="1">Belongs to the enoyl-CoA hydratase/isomerase family.</text>
</comment>
<name>W9GQE0_9PROT</name>
<dbReference type="EMBL" id="AVFL01000052">
    <property type="protein sequence ID" value="EWY36105.1"/>
    <property type="molecule type" value="Genomic_DNA"/>
</dbReference>
<gene>
    <name evidence="2" type="ORF">N825_29560</name>
</gene>
<keyword evidence="3" id="KW-1185">Reference proteome</keyword>
<proteinExistence type="inferred from homology"/>
<evidence type="ECO:0008006" key="4">
    <source>
        <dbReference type="Google" id="ProtNLM"/>
    </source>
</evidence>